<evidence type="ECO:0000313" key="1">
    <source>
        <dbReference type="EMBL" id="DAF61939.1"/>
    </source>
</evidence>
<proteinExistence type="predicted"/>
<accession>A0A8S5TFY5</accession>
<name>A0A8S5TFY5_9CAUD</name>
<organism evidence="1">
    <name type="scientific">Siphoviridae sp. ctP0x5</name>
    <dbReference type="NCBI Taxonomy" id="2827863"/>
    <lineage>
        <taxon>Viruses</taxon>
        <taxon>Duplodnaviria</taxon>
        <taxon>Heunggongvirae</taxon>
        <taxon>Uroviricota</taxon>
        <taxon>Caudoviricetes</taxon>
    </lineage>
</organism>
<reference evidence="1" key="1">
    <citation type="journal article" date="2021" name="Proc. Natl. Acad. Sci. U.S.A.">
        <title>A Catalog of Tens of Thousands of Viruses from Human Metagenomes Reveals Hidden Associations with Chronic Diseases.</title>
        <authorList>
            <person name="Tisza M.J."/>
            <person name="Buck C.B."/>
        </authorList>
    </citation>
    <scope>NUCLEOTIDE SEQUENCE</scope>
    <source>
        <strain evidence="1">CtP0x5</strain>
    </source>
</reference>
<protein>
    <submittedName>
        <fullName evidence="1">MutT/NUDIX family protein abyssi, Metallopeptidase, Dipeptidyl peptidase</fullName>
    </submittedName>
</protein>
<sequence length="30" mass="3715">MVMDMYYPNNMTKEEFDKFLEETGYDEKSE</sequence>
<dbReference type="EMBL" id="BK032818">
    <property type="protein sequence ID" value="DAF61939.1"/>
    <property type="molecule type" value="Genomic_DNA"/>
</dbReference>